<keyword evidence="6" id="KW-1185">Reference proteome</keyword>
<dbReference type="PROSITE" id="PS00165">
    <property type="entry name" value="DEHYDRATASE_SER_THR"/>
    <property type="match status" value="1"/>
</dbReference>
<comment type="cofactor">
    <cofactor evidence="1">
        <name>pyridoxal 5'-phosphate</name>
        <dbReference type="ChEBI" id="CHEBI:597326"/>
    </cofactor>
</comment>
<evidence type="ECO:0000256" key="3">
    <source>
        <dbReference type="ARBA" id="ARBA00023239"/>
    </source>
</evidence>
<reference evidence="5 6" key="1">
    <citation type="submission" date="2024-09" db="EMBL/GenBank/DDBJ databases">
        <authorList>
            <person name="Sun Q."/>
            <person name="Mori K."/>
        </authorList>
    </citation>
    <scope>NUCLEOTIDE SEQUENCE [LARGE SCALE GENOMIC DNA]</scope>
    <source>
        <strain evidence="5 6">TBRC 1432</strain>
    </source>
</reference>
<accession>A0ABV6MY05</accession>
<keyword evidence="3" id="KW-0456">Lyase</keyword>
<dbReference type="InterPro" id="IPR000634">
    <property type="entry name" value="Ser/Thr_deHydtase_PyrdxlP-BS"/>
</dbReference>
<dbReference type="SUPFAM" id="SSF53686">
    <property type="entry name" value="Tryptophan synthase beta subunit-like PLP-dependent enzymes"/>
    <property type="match status" value="1"/>
</dbReference>
<dbReference type="Proteomes" id="UP001589810">
    <property type="component" value="Unassembled WGS sequence"/>
</dbReference>
<organism evidence="5 6">
    <name type="scientific">Kutzneria chonburiensis</name>
    <dbReference type="NCBI Taxonomy" id="1483604"/>
    <lineage>
        <taxon>Bacteria</taxon>
        <taxon>Bacillati</taxon>
        <taxon>Actinomycetota</taxon>
        <taxon>Actinomycetes</taxon>
        <taxon>Pseudonocardiales</taxon>
        <taxon>Pseudonocardiaceae</taxon>
        <taxon>Kutzneria</taxon>
    </lineage>
</organism>
<dbReference type="InterPro" id="IPR050147">
    <property type="entry name" value="Ser/Thr_Dehydratase"/>
</dbReference>
<evidence type="ECO:0000256" key="1">
    <source>
        <dbReference type="ARBA" id="ARBA00001933"/>
    </source>
</evidence>
<evidence type="ECO:0000256" key="2">
    <source>
        <dbReference type="ARBA" id="ARBA00022898"/>
    </source>
</evidence>
<evidence type="ECO:0000313" key="5">
    <source>
        <dbReference type="EMBL" id="MFC0545193.1"/>
    </source>
</evidence>
<keyword evidence="2" id="KW-0663">Pyridoxal phosphate</keyword>
<proteinExistence type="predicted"/>
<dbReference type="InterPro" id="IPR036052">
    <property type="entry name" value="TrpB-like_PALP_sf"/>
</dbReference>
<protein>
    <submittedName>
        <fullName evidence="5">Pyridoxal-phosphate dependent enzyme</fullName>
    </submittedName>
</protein>
<dbReference type="RefSeq" id="WP_273934990.1">
    <property type="nucleotide sequence ID" value="NZ_CP097263.1"/>
</dbReference>
<dbReference type="Pfam" id="PF00291">
    <property type="entry name" value="PALP"/>
    <property type="match status" value="1"/>
</dbReference>
<gene>
    <name evidence="5" type="ORF">ACFFH7_27045</name>
</gene>
<dbReference type="InterPro" id="IPR001926">
    <property type="entry name" value="TrpB-like_PALP"/>
</dbReference>
<comment type="caution">
    <text evidence="5">The sequence shown here is derived from an EMBL/GenBank/DDBJ whole genome shotgun (WGS) entry which is preliminary data.</text>
</comment>
<feature type="domain" description="Tryptophan synthase beta chain-like PALP" evidence="4">
    <location>
        <begin position="69"/>
        <end position="354"/>
    </location>
</feature>
<dbReference type="EMBL" id="JBHLUD010000009">
    <property type="protein sequence ID" value="MFC0545193.1"/>
    <property type="molecule type" value="Genomic_DNA"/>
</dbReference>
<evidence type="ECO:0000259" key="4">
    <source>
        <dbReference type="Pfam" id="PF00291"/>
    </source>
</evidence>
<sequence length="367" mass="37630">MTGPVRVCPECGRQFEFTDPAWRCCGVPMRLAEPPAAPVPPAELAGRPLTTWRYAEALGVPAELWRSATLGEGITPLLSAGDDISVKVEYAAPTLSFKDRGVVLLIVQALAAGASKVIADSSGNAGTAVAAYAARVGLPAEIFVPDSTSPKKIAQVRAHGASVNLVPGNREATAAAAIEAVEAGDSFYASHVYNPVFHLGTATYGFEVWEQLGGRLPETLVLPVGNGTLVLGVTRAVAGLLAAGLIPTAPRIVAVQAANCAPLAAAWRTGSAKPLAVESSPTIAEGIAIAAPARGAEILAAVDEIVTVTEEQVLAGRSELARRGWYVEDTAAVCWAAARASYGAWGEVVVPLSGAGLKTGWTPASPA</sequence>
<dbReference type="PANTHER" id="PTHR48078:SF6">
    <property type="entry name" value="L-THREONINE DEHYDRATASE CATABOLIC TDCB"/>
    <property type="match status" value="1"/>
</dbReference>
<dbReference type="Gene3D" id="3.40.50.1100">
    <property type="match status" value="2"/>
</dbReference>
<evidence type="ECO:0000313" key="6">
    <source>
        <dbReference type="Proteomes" id="UP001589810"/>
    </source>
</evidence>
<name>A0ABV6MY05_9PSEU</name>
<dbReference type="PANTHER" id="PTHR48078">
    <property type="entry name" value="THREONINE DEHYDRATASE, MITOCHONDRIAL-RELATED"/>
    <property type="match status" value="1"/>
</dbReference>